<dbReference type="HOGENOM" id="CLU_124448_0_0_6"/>
<feature type="chain" id="PRO_5004215276" description="PEGA domain-containing protein" evidence="2">
    <location>
        <begin position="23"/>
        <end position="164"/>
    </location>
</feature>
<organism evidence="3 4">
    <name type="scientific">Hahella chejuensis (strain KCTC 2396)</name>
    <dbReference type="NCBI Taxonomy" id="349521"/>
    <lineage>
        <taxon>Bacteria</taxon>
        <taxon>Pseudomonadati</taxon>
        <taxon>Pseudomonadota</taxon>
        <taxon>Gammaproteobacteria</taxon>
        <taxon>Oceanospirillales</taxon>
        <taxon>Hahellaceae</taxon>
        <taxon>Hahella</taxon>
    </lineage>
</organism>
<keyword evidence="1" id="KW-0472">Membrane</keyword>
<dbReference type="EMBL" id="CP000155">
    <property type="protein sequence ID" value="ABC27241.1"/>
    <property type="molecule type" value="Genomic_DNA"/>
</dbReference>
<dbReference type="eggNOG" id="ENOG5032U4H">
    <property type="taxonomic scope" value="Bacteria"/>
</dbReference>
<keyword evidence="1" id="KW-1133">Transmembrane helix</keyword>
<accession>Q2SQ33</accession>
<evidence type="ECO:0000256" key="2">
    <source>
        <dbReference type="SAM" id="SignalP"/>
    </source>
</evidence>
<sequence length="164" mass="17606">MKKVVVASVLTSFILSTGCASIVSESSYPVAISSSPSNAQFVIEDLNGNEIHAGHTPATVTLSAGGSYFQKAKYRVTFHKDGYVDKTVMLESTLDGWYFGNILLGGLIGMLIVDPITGAMWKLPDGKATVLEDRYASTQNNGDLTIVSIDQLSDAERNSLVRIN</sequence>
<feature type="signal peptide" evidence="2">
    <location>
        <begin position="1"/>
        <end position="22"/>
    </location>
</feature>
<name>Q2SQ33_HAHCH</name>
<evidence type="ECO:0000313" key="3">
    <source>
        <dbReference type="EMBL" id="ABC27241.1"/>
    </source>
</evidence>
<dbReference type="RefSeq" id="WP_011394318.1">
    <property type="nucleotide sequence ID" value="NC_007645.1"/>
</dbReference>
<reference evidence="3 4" key="1">
    <citation type="journal article" date="2005" name="Nucleic Acids Res.">
        <title>Genomic blueprint of Hahella chejuensis, a marine microbe producing an algicidal agent.</title>
        <authorList>
            <person name="Jeong H."/>
            <person name="Yim J.H."/>
            <person name="Lee C."/>
            <person name="Choi S.-H."/>
            <person name="Park Y.K."/>
            <person name="Yoon S.H."/>
            <person name="Hur C.-G."/>
            <person name="Kang H.-Y."/>
            <person name="Kim D."/>
            <person name="Lee H.H."/>
            <person name="Park K.H."/>
            <person name="Park S.-H."/>
            <person name="Park H.-S."/>
            <person name="Lee H.K."/>
            <person name="Oh T.K."/>
            <person name="Kim J.F."/>
        </authorList>
    </citation>
    <scope>NUCLEOTIDE SEQUENCE [LARGE SCALE GENOMIC DNA]</scope>
    <source>
        <strain evidence="3 4">KCTC 2396</strain>
    </source>
</reference>
<dbReference type="Proteomes" id="UP000000238">
    <property type="component" value="Chromosome"/>
</dbReference>
<evidence type="ECO:0000313" key="4">
    <source>
        <dbReference type="Proteomes" id="UP000000238"/>
    </source>
</evidence>
<proteinExistence type="predicted"/>
<evidence type="ECO:0008006" key="5">
    <source>
        <dbReference type="Google" id="ProtNLM"/>
    </source>
</evidence>
<feature type="transmembrane region" description="Helical" evidence="1">
    <location>
        <begin position="96"/>
        <end position="113"/>
    </location>
</feature>
<keyword evidence="1" id="KW-0812">Transmembrane</keyword>
<evidence type="ECO:0000256" key="1">
    <source>
        <dbReference type="SAM" id="Phobius"/>
    </source>
</evidence>
<gene>
    <name evidence="3" type="ordered locus">HCH_00329</name>
</gene>
<keyword evidence="4" id="KW-1185">Reference proteome</keyword>
<dbReference type="AlphaFoldDB" id="Q2SQ33"/>
<dbReference type="KEGG" id="hch:HCH_00329"/>
<dbReference type="PROSITE" id="PS51257">
    <property type="entry name" value="PROKAR_LIPOPROTEIN"/>
    <property type="match status" value="1"/>
</dbReference>
<protein>
    <recommendedName>
        <fullName evidence="5">PEGA domain-containing protein</fullName>
    </recommendedName>
</protein>
<dbReference type="OrthoDB" id="194242at2"/>
<keyword evidence="2" id="KW-0732">Signal</keyword>